<dbReference type="OrthoDB" id="3237202at2759"/>
<sequence>MPAHDDFQVHITSQDRTLTEYDVALKHHKCGSAVLTCYIASVSGGEFEVHWREPAMKTDMIVKVSMDGQLTDEVAHFEYDGAGESKGVIDFGLKTFRPYRFENIKTTVYLALQTTRDSHTGAE</sequence>
<evidence type="ECO:0000259" key="1">
    <source>
        <dbReference type="Pfam" id="PF25534"/>
    </source>
</evidence>
<dbReference type="EMBL" id="AYKW01000067">
    <property type="protein sequence ID" value="PIL23965.1"/>
    <property type="molecule type" value="Genomic_DNA"/>
</dbReference>
<accession>A0A2G8RR22</accession>
<name>A0A2G8RR22_9APHY</name>
<reference evidence="2 3" key="1">
    <citation type="journal article" date="2015" name="Sci. Rep.">
        <title>Chromosome-level genome map provides insights into diverse defense mechanisms in the medicinal fungus Ganoderma sinense.</title>
        <authorList>
            <person name="Zhu Y."/>
            <person name="Xu J."/>
            <person name="Sun C."/>
            <person name="Zhou S."/>
            <person name="Xu H."/>
            <person name="Nelson D.R."/>
            <person name="Qian J."/>
            <person name="Song J."/>
            <person name="Luo H."/>
            <person name="Xiang L."/>
            <person name="Li Y."/>
            <person name="Xu Z."/>
            <person name="Ji A."/>
            <person name="Wang L."/>
            <person name="Lu S."/>
            <person name="Hayward A."/>
            <person name="Sun W."/>
            <person name="Li X."/>
            <person name="Schwartz D.C."/>
            <person name="Wang Y."/>
            <person name="Chen S."/>
        </authorList>
    </citation>
    <scope>NUCLEOTIDE SEQUENCE [LARGE SCALE GENOMIC DNA]</scope>
    <source>
        <strain evidence="2 3">ZZ0214-1</strain>
    </source>
</reference>
<dbReference type="Pfam" id="PF25534">
    <property type="entry name" value="DUF7918"/>
    <property type="match status" value="1"/>
</dbReference>
<keyword evidence="3" id="KW-1185">Reference proteome</keyword>
<protein>
    <recommendedName>
        <fullName evidence="1">DUF7918 domain-containing protein</fullName>
    </recommendedName>
</protein>
<evidence type="ECO:0000313" key="2">
    <source>
        <dbReference type="EMBL" id="PIL23965.1"/>
    </source>
</evidence>
<dbReference type="InterPro" id="IPR057678">
    <property type="entry name" value="DUF7918"/>
</dbReference>
<comment type="caution">
    <text evidence="2">The sequence shown here is derived from an EMBL/GenBank/DDBJ whole genome shotgun (WGS) entry which is preliminary data.</text>
</comment>
<feature type="domain" description="DUF7918" evidence="1">
    <location>
        <begin position="8"/>
        <end position="106"/>
    </location>
</feature>
<organism evidence="2 3">
    <name type="scientific">Ganoderma sinense ZZ0214-1</name>
    <dbReference type="NCBI Taxonomy" id="1077348"/>
    <lineage>
        <taxon>Eukaryota</taxon>
        <taxon>Fungi</taxon>
        <taxon>Dikarya</taxon>
        <taxon>Basidiomycota</taxon>
        <taxon>Agaricomycotina</taxon>
        <taxon>Agaricomycetes</taxon>
        <taxon>Polyporales</taxon>
        <taxon>Polyporaceae</taxon>
        <taxon>Ganoderma</taxon>
    </lineage>
</organism>
<dbReference type="AlphaFoldDB" id="A0A2G8RR22"/>
<evidence type="ECO:0000313" key="3">
    <source>
        <dbReference type="Proteomes" id="UP000230002"/>
    </source>
</evidence>
<gene>
    <name evidence="2" type="ORF">GSI_13716</name>
</gene>
<proteinExistence type="predicted"/>
<dbReference type="Proteomes" id="UP000230002">
    <property type="component" value="Unassembled WGS sequence"/>
</dbReference>